<gene>
    <name evidence="3" type="ORF">GGQ66_002980</name>
</gene>
<dbReference type="PANTHER" id="PTHR40252">
    <property type="entry name" value="BLR0328 PROTEIN"/>
    <property type="match status" value="1"/>
</dbReference>
<accession>A0A7W6K3A1</accession>
<dbReference type="Pfam" id="PF10442">
    <property type="entry name" value="FIST_C"/>
    <property type="match status" value="1"/>
</dbReference>
<dbReference type="EMBL" id="JACIDU010000012">
    <property type="protein sequence ID" value="MBB4104403.1"/>
    <property type="molecule type" value="Genomic_DNA"/>
</dbReference>
<organism evidence="3 4">
    <name type="scientific">Allorhizobium borbori</name>
    <dbReference type="NCBI Taxonomy" id="485907"/>
    <lineage>
        <taxon>Bacteria</taxon>
        <taxon>Pseudomonadati</taxon>
        <taxon>Pseudomonadota</taxon>
        <taxon>Alphaproteobacteria</taxon>
        <taxon>Hyphomicrobiales</taxon>
        <taxon>Rhizobiaceae</taxon>
        <taxon>Rhizobium/Agrobacterium group</taxon>
        <taxon>Allorhizobium</taxon>
    </lineage>
</organism>
<protein>
    <recommendedName>
        <fullName evidence="5">GfdT protein</fullName>
    </recommendedName>
</protein>
<dbReference type="PANTHER" id="PTHR40252:SF2">
    <property type="entry name" value="BLR0328 PROTEIN"/>
    <property type="match status" value="1"/>
</dbReference>
<dbReference type="SMART" id="SM00897">
    <property type="entry name" value="FIST"/>
    <property type="match status" value="1"/>
</dbReference>
<proteinExistence type="predicted"/>
<dbReference type="InterPro" id="IPR019494">
    <property type="entry name" value="FIST_C"/>
</dbReference>
<dbReference type="Proteomes" id="UP000584824">
    <property type="component" value="Unassembled WGS sequence"/>
</dbReference>
<comment type="caution">
    <text evidence="3">The sequence shown here is derived from an EMBL/GenBank/DDBJ whole genome shotgun (WGS) entry which is preliminary data.</text>
</comment>
<evidence type="ECO:0000259" key="1">
    <source>
        <dbReference type="SMART" id="SM00897"/>
    </source>
</evidence>
<feature type="domain" description="FIST C-domain" evidence="2">
    <location>
        <begin position="232"/>
        <end position="361"/>
    </location>
</feature>
<dbReference type="Pfam" id="PF08495">
    <property type="entry name" value="FIST"/>
    <property type="match status" value="1"/>
</dbReference>
<evidence type="ECO:0008006" key="5">
    <source>
        <dbReference type="Google" id="ProtNLM"/>
    </source>
</evidence>
<keyword evidence="4" id="KW-1185">Reference proteome</keyword>
<dbReference type="InterPro" id="IPR013702">
    <property type="entry name" value="FIST_domain_N"/>
</dbReference>
<evidence type="ECO:0000313" key="3">
    <source>
        <dbReference type="EMBL" id="MBB4104403.1"/>
    </source>
</evidence>
<evidence type="ECO:0000313" key="4">
    <source>
        <dbReference type="Proteomes" id="UP000584824"/>
    </source>
</evidence>
<dbReference type="AlphaFoldDB" id="A0A7W6K3A1"/>
<reference evidence="3 4" key="1">
    <citation type="submission" date="2020-08" db="EMBL/GenBank/DDBJ databases">
        <title>Genomic Encyclopedia of Type Strains, Phase IV (KMG-IV): sequencing the most valuable type-strain genomes for metagenomic binning, comparative biology and taxonomic classification.</title>
        <authorList>
            <person name="Goeker M."/>
        </authorList>
    </citation>
    <scope>NUCLEOTIDE SEQUENCE [LARGE SCALE GENOMIC DNA]</scope>
    <source>
        <strain evidence="3 4">DSM 26385</strain>
    </source>
</reference>
<feature type="domain" description="FIST" evidence="1">
    <location>
        <begin position="31"/>
        <end position="231"/>
    </location>
</feature>
<evidence type="ECO:0000259" key="2">
    <source>
        <dbReference type="SMART" id="SM01204"/>
    </source>
</evidence>
<dbReference type="SMART" id="SM01204">
    <property type="entry name" value="FIST_C"/>
    <property type="match status" value="1"/>
</dbReference>
<sequence length="385" mass="41644">MGGMNRFVARAFAQASDDKALERLTDGLGPGPFALVMLFMSPDADLPRIARTAEHILPAHRVVGCTTAGEISGIGYDEGSIVAIGFPSTHFAADTLLMEDLTRLDARNLAEAFLQMRQRLALQRHDLPEELAILLVDGLSVKEDELASALATGLGSIPLVGGSAGDGTRFRETFVLHGSRLLRNAAVLSAIRSTCPVRVFNIDNLTPTERCMVVTEAEPDKRIVRRLNAEPAGMEYARLLGKDPARLDTFTFAAHPLAVRVGARHHVRAIQRMLPTGELVFFSAIDEGVILTITEPRDLASHLASELTRLREPAEPAAVLAFDCILRRIESQEKQMTAQVSALLRQNGVIGFSTYGEQIGPMHVNQTMTGIAFYPPGTTTDGIGA</sequence>
<name>A0A7W6K3A1_9HYPH</name>